<reference evidence="1" key="2">
    <citation type="journal article" date="2015" name="Fish Shellfish Immunol.">
        <title>Early steps in the European eel (Anguilla anguilla)-Vibrio vulnificus interaction in the gills: Role of the RtxA13 toxin.</title>
        <authorList>
            <person name="Callol A."/>
            <person name="Pajuelo D."/>
            <person name="Ebbesson L."/>
            <person name="Teles M."/>
            <person name="MacKenzie S."/>
            <person name="Amaro C."/>
        </authorList>
    </citation>
    <scope>NUCLEOTIDE SEQUENCE</scope>
</reference>
<protein>
    <submittedName>
        <fullName evidence="1">Uncharacterized protein</fullName>
    </submittedName>
</protein>
<accession>A0A0E9UF05</accession>
<reference evidence="1" key="1">
    <citation type="submission" date="2014-11" db="EMBL/GenBank/DDBJ databases">
        <authorList>
            <person name="Amaro Gonzalez C."/>
        </authorList>
    </citation>
    <scope>NUCLEOTIDE SEQUENCE</scope>
</reference>
<proteinExistence type="predicted"/>
<name>A0A0E9UF05_ANGAN</name>
<sequence length="25" mass="2777">MMNCPGLQMVCFCAKLHPLLSVLVQ</sequence>
<dbReference type="AlphaFoldDB" id="A0A0E9UF05"/>
<organism evidence="1">
    <name type="scientific">Anguilla anguilla</name>
    <name type="common">European freshwater eel</name>
    <name type="synonym">Muraena anguilla</name>
    <dbReference type="NCBI Taxonomy" id="7936"/>
    <lineage>
        <taxon>Eukaryota</taxon>
        <taxon>Metazoa</taxon>
        <taxon>Chordata</taxon>
        <taxon>Craniata</taxon>
        <taxon>Vertebrata</taxon>
        <taxon>Euteleostomi</taxon>
        <taxon>Actinopterygii</taxon>
        <taxon>Neopterygii</taxon>
        <taxon>Teleostei</taxon>
        <taxon>Anguilliformes</taxon>
        <taxon>Anguillidae</taxon>
        <taxon>Anguilla</taxon>
    </lineage>
</organism>
<dbReference type="EMBL" id="GBXM01044191">
    <property type="protein sequence ID" value="JAH64386.1"/>
    <property type="molecule type" value="Transcribed_RNA"/>
</dbReference>
<evidence type="ECO:0000313" key="1">
    <source>
        <dbReference type="EMBL" id="JAH64386.1"/>
    </source>
</evidence>